<dbReference type="AlphaFoldDB" id="A0A1J5QEP2"/>
<dbReference type="InterPro" id="IPR010130">
    <property type="entry name" value="T1SS_OMP_TolC"/>
</dbReference>
<dbReference type="GO" id="GO:1990281">
    <property type="term" value="C:efflux pump complex"/>
    <property type="evidence" value="ECO:0007669"/>
    <property type="project" value="TreeGrafter"/>
</dbReference>
<evidence type="ECO:0000256" key="6">
    <source>
        <dbReference type="ARBA" id="ARBA00023237"/>
    </source>
</evidence>
<dbReference type="PANTHER" id="PTHR30026:SF20">
    <property type="entry name" value="OUTER MEMBRANE PROTEIN TOLC"/>
    <property type="match status" value="1"/>
</dbReference>
<dbReference type="InterPro" id="IPR051906">
    <property type="entry name" value="TolC-like"/>
</dbReference>
<dbReference type="EMBL" id="MLJW01000854">
    <property type="protein sequence ID" value="OIQ82017.1"/>
    <property type="molecule type" value="Genomic_DNA"/>
</dbReference>
<evidence type="ECO:0000256" key="3">
    <source>
        <dbReference type="ARBA" id="ARBA00022452"/>
    </source>
</evidence>
<sequence length="383" mass="42309">MSLYKGRGFTDSVNPGYGGTTFSSHQVYGSDSDTFSIRQSVFNLANFASYKEAKATVAKSDALLAKDNISLISRVTGAYLDALQSTENIQYSQAQQASVQSQLSQAEQRYKLGMGTVTEVNEAKANLEDVKAKALEWVSNLEYSKRMLESLSGVYPEGLQLLNVEKFPLHAPEPDIVDQWIEKAWENNPDILAARQDIKVAMGEITKNRAGHYPTLDLVASRSYTSSDTNYTIGSTYNSTDIGFQLNIPIYSGGHVDAAVLQASTKLDQANEILTVQQRTVEADVRKYFNAIINGISKIQALEESVKSNELAVVGTQKGYEAGFRTNVEVLNAQEKLFAAKRDLAHERYTLIYAQIQLKQSTGVLRDADIQEISDWLSVKSVN</sequence>
<dbReference type="InterPro" id="IPR003423">
    <property type="entry name" value="OMP_efflux"/>
</dbReference>
<dbReference type="GO" id="GO:0015288">
    <property type="term" value="F:porin activity"/>
    <property type="evidence" value="ECO:0007669"/>
    <property type="project" value="TreeGrafter"/>
</dbReference>
<organism evidence="7">
    <name type="scientific">mine drainage metagenome</name>
    <dbReference type="NCBI Taxonomy" id="410659"/>
    <lineage>
        <taxon>unclassified sequences</taxon>
        <taxon>metagenomes</taxon>
        <taxon>ecological metagenomes</taxon>
    </lineage>
</organism>
<comment type="subcellular location">
    <subcellularLocation>
        <location evidence="1">Cell outer membrane</location>
    </subcellularLocation>
</comment>
<evidence type="ECO:0000313" key="7">
    <source>
        <dbReference type="EMBL" id="OIQ82017.1"/>
    </source>
</evidence>
<evidence type="ECO:0000256" key="4">
    <source>
        <dbReference type="ARBA" id="ARBA00022692"/>
    </source>
</evidence>
<dbReference type="SUPFAM" id="SSF56954">
    <property type="entry name" value="Outer membrane efflux proteins (OEP)"/>
    <property type="match status" value="1"/>
</dbReference>
<protein>
    <submittedName>
        <fullName evidence="7">Outer membrane protein TolC</fullName>
    </submittedName>
</protein>
<dbReference type="NCBIfam" id="TIGR01844">
    <property type="entry name" value="type_I_sec_TolC"/>
    <property type="match status" value="1"/>
</dbReference>
<dbReference type="PANTHER" id="PTHR30026">
    <property type="entry name" value="OUTER MEMBRANE PROTEIN TOLC"/>
    <property type="match status" value="1"/>
</dbReference>
<keyword evidence="5" id="KW-0472">Membrane</keyword>
<dbReference type="Pfam" id="PF02321">
    <property type="entry name" value="OEP"/>
    <property type="match status" value="2"/>
</dbReference>
<gene>
    <name evidence="7" type="primary">tolC_18</name>
    <name evidence="7" type="ORF">GALL_362110</name>
</gene>
<dbReference type="Gene3D" id="1.20.1600.10">
    <property type="entry name" value="Outer membrane efflux proteins (OEP)"/>
    <property type="match status" value="1"/>
</dbReference>
<dbReference type="GO" id="GO:0009279">
    <property type="term" value="C:cell outer membrane"/>
    <property type="evidence" value="ECO:0007669"/>
    <property type="project" value="UniProtKB-SubCell"/>
</dbReference>
<keyword evidence="4" id="KW-0812">Transmembrane</keyword>
<evidence type="ECO:0000256" key="5">
    <source>
        <dbReference type="ARBA" id="ARBA00023136"/>
    </source>
</evidence>
<dbReference type="GO" id="GO:0015562">
    <property type="term" value="F:efflux transmembrane transporter activity"/>
    <property type="evidence" value="ECO:0007669"/>
    <property type="project" value="InterPro"/>
</dbReference>
<keyword evidence="3" id="KW-1134">Transmembrane beta strand</keyword>
<keyword evidence="2" id="KW-0813">Transport</keyword>
<proteinExistence type="predicted"/>
<name>A0A1J5QEP2_9ZZZZ</name>
<reference evidence="7" key="1">
    <citation type="submission" date="2016-10" db="EMBL/GenBank/DDBJ databases">
        <title>Sequence of Gallionella enrichment culture.</title>
        <authorList>
            <person name="Poehlein A."/>
            <person name="Muehling M."/>
            <person name="Daniel R."/>
        </authorList>
    </citation>
    <scope>NUCLEOTIDE SEQUENCE</scope>
</reference>
<keyword evidence="6" id="KW-0998">Cell outer membrane</keyword>
<comment type="caution">
    <text evidence="7">The sequence shown here is derived from an EMBL/GenBank/DDBJ whole genome shotgun (WGS) entry which is preliminary data.</text>
</comment>
<accession>A0A1J5QEP2</accession>
<evidence type="ECO:0000256" key="1">
    <source>
        <dbReference type="ARBA" id="ARBA00004442"/>
    </source>
</evidence>
<evidence type="ECO:0000256" key="2">
    <source>
        <dbReference type="ARBA" id="ARBA00022448"/>
    </source>
</evidence>